<dbReference type="RefSeq" id="WP_073606178.1">
    <property type="nucleotide sequence ID" value="NZ_FQXZ01000065.1"/>
</dbReference>
<dbReference type="EMBL" id="FQXZ01000065">
    <property type="protein sequence ID" value="SHI94114.1"/>
    <property type="molecule type" value="Genomic_DNA"/>
</dbReference>
<evidence type="ECO:0000256" key="6">
    <source>
        <dbReference type="SAM" id="Phobius"/>
    </source>
</evidence>
<dbReference type="AlphaFoldDB" id="A0A1M6F8N7"/>
<dbReference type="GO" id="GO:0015171">
    <property type="term" value="F:amino acid transmembrane transporter activity"/>
    <property type="evidence" value="ECO:0007669"/>
    <property type="project" value="TreeGrafter"/>
</dbReference>
<organism evidence="7 8">
    <name type="scientific">Vibrio aerogenes CECT 7868</name>
    <dbReference type="NCBI Taxonomy" id="1216006"/>
    <lineage>
        <taxon>Bacteria</taxon>
        <taxon>Pseudomonadati</taxon>
        <taxon>Pseudomonadota</taxon>
        <taxon>Gammaproteobacteria</taxon>
        <taxon>Vibrionales</taxon>
        <taxon>Vibrionaceae</taxon>
        <taxon>Vibrio</taxon>
    </lineage>
</organism>
<evidence type="ECO:0000256" key="2">
    <source>
        <dbReference type="ARBA" id="ARBA00022475"/>
    </source>
</evidence>
<evidence type="ECO:0000256" key="1">
    <source>
        <dbReference type="ARBA" id="ARBA00004651"/>
    </source>
</evidence>
<keyword evidence="8" id="KW-1185">Reference proteome</keyword>
<evidence type="ECO:0000313" key="7">
    <source>
        <dbReference type="EMBL" id="SHI94114.1"/>
    </source>
</evidence>
<dbReference type="OrthoDB" id="9804822at2"/>
<name>A0A1M6F8N7_9VIBR</name>
<protein>
    <submittedName>
        <fullName evidence="7">Leucine efflux protein</fullName>
    </submittedName>
</protein>
<keyword evidence="2" id="KW-1003">Cell membrane</keyword>
<evidence type="ECO:0000313" key="8">
    <source>
        <dbReference type="Proteomes" id="UP000184608"/>
    </source>
</evidence>
<evidence type="ECO:0000256" key="3">
    <source>
        <dbReference type="ARBA" id="ARBA00022692"/>
    </source>
</evidence>
<dbReference type="Pfam" id="PF01810">
    <property type="entry name" value="LysE"/>
    <property type="match status" value="1"/>
</dbReference>
<feature type="transmembrane region" description="Helical" evidence="6">
    <location>
        <begin position="6"/>
        <end position="28"/>
    </location>
</feature>
<sequence>MIDLNILPLFFVSIFFLVLSPGPDLLLISTYSSVRGFKSGASIAFGIFIAGLVQTFLVAFGLGQLLQAVPTLALGVKIVGALYLAWLGLKMLKSWLGDDFAEKNDTKTKSLTMTQLIYQGLFNNLMNPKALLFFSMFLPQFTSSQIDVTSQILILGLLLSTTALIINILFSLVFSKLGSFINGKLSLGRHIDGILGLVFLGLATRLATSK</sequence>
<evidence type="ECO:0000256" key="4">
    <source>
        <dbReference type="ARBA" id="ARBA00022989"/>
    </source>
</evidence>
<reference evidence="7 8" key="1">
    <citation type="submission" date="2016-11" db="EMBL/GenBank/DDBJ databases">
        <authorList>
            <person name="Jaros S."/>
            <person name="Januszkiewicz K."/>
            <person name="Wedrychowicz H."/>
        </authorList>
    </citation>
    <scope>NUCLEOTIDE SEQUENCE [LARGE SCALE GENOMIC DNA]</scope>
    <source>
        <strain evidence="7 8">CECT 7868</strain>
    </source>
</reference>
<dbReference type="PIRSF" id="PIRSF006324">
    <property type="entry name" value="LeuE"/>
    <property type="match status" value="1"/>
</dbReference>
<dbReference type="Proteomes" id="UP000184608">
    <property type="component" value="Unassembled WGS sequence"/>
</dbReference>
<feature type="transmembrane region" description="Helical" evidence="6">
    <location>
        <begin position="152"/>
        <end position="175"/>
    </location>
</feature>
<dbReference type="PANTHER" id="PTHR30086">
    <property type="entry name" value="ARGININE EXPORTER PROTEIN ARGO"/>
    <property type="match status" value="1"/>
</dbReference>
<feature type="transmembrane region" description="Helical" evidence="6">
    <location>
        <begin position="68"/>
        <end position="89"/>
    </location>
</feature>
<feature type="transmembrane region" description="Helical" evidence="6">
    <location>
        <begin position="40"/>
        <end position="62"/>
    </location>
</feature>
<keyword evidence="4 6" id="KW-1133">Transmembrane helix</keyword>
<feature type="transmembrane region" description="Helical" evidence="6">
    <location>
        <begin position="187"/>
        <end position="207"/>
    </location>
</feature>
<accession>A0A1M6F8N7</accession>
<keyword evidence="5 6" id="KW-0472">Membrane</keyword>
<comment type="subcellular location">
    <subcellularLocation>
        <location evidence="1">Cell membrane</location>
        <topology evidence="1">Multi-pass membrane protein</topology>
    </subcellularLocation>
</comment>
<proteinExistence type="predicted"/>
<dbReference type="STRING" id="1216006.VA7868_04595"/>
<dbReference type="InterPro" id="IPR001123">
    <property type="entry name" value="LeuE-type"/>
</dbReference>
<gene>
    <name evidence="7" type="primary">leuE_3</name>
    <name evidence="7" type="ORF">VA7868_04595</name>
</gene>
<evidence type="ECO:0000256" key="5">
    <source>
        <dbReference type="ARBA" id="ARBA00023136"/>
    </source>
</evidence>
<keyword evidence="3 6" id="KW-0812">Transmembrane</keyword>
<dbReference type="GO" id="GO:0005886">
    <property type="term" value="C:plasma membrane"/>
    <property type="evidence" value="ECO:0007669"/>
    <property type="project" value="UniProtKB-SubCell"/>
</dbReference>
<dbReference type="PANTHER" id="PTHR30086:SF20">
    <property type="entry name" value="ARGININE EXPORTER PROTEIN ARGO-RELATED"/>
    <property type="match status" value="1"/>
</dbReference>